<evidence type="ECO:0000313" key="11">
    <source>
        <dbReference type="EMBL" id="QFG03570.1"/>
    </source>
</evidence>
<evidence type="ECO:0000256" key="2">
    <source>
        <dbReference type="ARBA" id="ARBA00022679"/>
    </source>
</evidence>
<keyword evidence="6 7" id="KW-0067">ATP-binding</keyword>
<evidence type="ECO:0000313" key="12">
    <source>
        <dbReference type="Proteomes" id="UP000326331"/>
    </source>
</evidence>
<evidence type="ECO:0000259" key="9">
    <source>
        <dbReference type="Pfam" id="PF00288"/>
    </source>
</evidence>
<keyword evidence="7" id="KW-0963">Cytoplasm</keyword>
<dbReference type="InterPro" id="IPR000870">
    <property type="entry name" value="Homoserine_kinase"/>
</dbReference>
<dbReference type="Gene3D" id="3.30.230.10">
    <property type="match status" value="1"/>
</dbReference>
<evidence type="ECO:0000256" key="8">
    <source>
        <dbReference type="NCBIfam" id="TIGR00191"/>
    </source>
</evidence>
<feature type="domain" description="GHMP kinase N-terminal" evidence="9">
    <location>
        <begin position="87"/>
        <end position="168"/>
    </location>
</feature>
<dbReference type="PANTHER" id="PTHR20861:SF1">
    <property type="entry name" value="HOMOSERINE KINASE"/>
    <property type="match status" value="1"/>
</dbReference>
<dbReference type="InterPro" id="IPR020568">
    <property type="entry name" value="Ribosomal_Su5_D2-typ_SF"/>
</dbReference>
<comment type="subcellular location">
    <subcellularLocation>
        <location evidence="7">Cytoplasm</location>
    </subcellularLocation>
</comment>
<accession>A0ABX6C3G4</accession>
<dbReference type="HAMAP" id="MF_00384">
    <property type="entry name" value="Homoser_kinase"/>
    <property type="match status" value="1"/>
</dbReference>
<evidence type="ECO:0000256" key="6">
    <source>
        <dbReference type="ARBA" id="ARBA00022840"/>
    </source>
</evidence>
<dbReference type="PIRSF" id="PIRSF000676">
    <property type="entry name" value="Homoser_kin"/>
    <property type="match status" value="1"/>
</dbReference>
<proteinExistence type="inferred from homology"/>
<evidence type="ECO:0000256" key="7">
    <source>
        <dbReference type="HAMAP-Rule" id="MF_00384"/>
    </source>
</evidence>
<organism evidence="11 12">
    <name type="scientific">Tepidiforma bonchosmolovskayae</name>
    <dbReference type="NCBI Taxonomy" id="2601677"/>
    <lineage>
        <taxon>Bacteria</taxon>
        <taxon>Bacillati</taxon>
        <taxon>Chloroflexota</taxon>
        <taxon>Tepidiformia</taxon>
        <taxon>Tepidiformales</taxon>
        <taxon>Tepidiformaceae</taxon>
        <taxon>Tepidiforma</taxon>
    </lineage>
</organism>
<keyword evidence="12" id="KW-1185">Reference proteome</keyword>
<comment type="caution">
    <text evidence="7">Lacks conserved residue(s) required for the propagation of feature annotation.</text>
</comment>
<comment type="catalytic activity">
    <reaction evidence="7">
        <text>L-homoserine + ATP = O-phospho-L-homoserine + ADP + H(+)</text>
        <dbReference type="Rhea" id="RHEA:13985"/>
        <dbReference type="ChEBI" id="CHEBI:15378"/>
        <dbReference type="ChEBI" id="CHEBI:30616"/>
        <dbReference type="ChEBI" id="CHEBI:57476"/>
        <dbReference type="ChEBI" id="CHEBI:57590"/>
        <dbReference type="ChEBI" id="CHEBI:456216"/>
        <dbReference type="EC" id="2.7.1.39"/>
    </reaction>
</comment>
<dbReference type="InterPro" id="IPR006204">
    <property type="entry name" value="GHMP_kinase_N_dom"/>
</dbReference>
<comment type="pathway">
    <text evidence="7">Amino-acid biosynthesis; L-threonine biosynthesis; L-threonine from L-aspartate: step 4/5.</text>
</comment>
<dbReference type="SUPFAM" id="SSF54211">
    <property type="entry name" value="Ribosomal protein S5 domain 2-like"/>
    <property type="match status" value="1"/>
</dbReference>
<dbReference type="EMBL" id="CP042829">
    <property type="protein sequence ID" value="QFG03570.1"/>
    <property type="molecule type" value="Genomic_DNA"/>
</dbReference>
<evidence type="ECO:0000256" key="3">
    <source>
        <dbReference type="ARBA" id="ARBA00022697"/>
    </source>
</evidence>
<dbReference type="InterPro" id="IPR014721">
    <property type="entry name" value="Ribsml_uS5_D2-typ_fold_subgr"/>
</dbReference>
<dbReference type="EC" id="2.7.1.39" evidence="7 8"/>
<keyword evidence="5 7" id="KW-0418">Kinase</keyword>
<dbReference type="PRINTS" id="PR00958">
    <property type="entry name" value="HOMSERKINASE"/>
</dbReference>
<dbReference type="InterPro" id="IPR013750">
    <property type="entry name" value="GHMP_kinase_C_dom"/>
</dbReference>
<dbReference type="SUPFAM" id="SSF55060">
    <property type="entry name" value="GHMP Kinase, C-terminal domain"/>
    <property type="match status" value="1"/>
</dbReference>
<sequence>MERGGGEDKRVVGGLAGVVGTMRASGTGNREAVMPGTAITVRVPATSANLGAGFDCLGLALDMFASVTVTFSEAEQPPTEDVGEKMVLSAVRHAYQRLGKPVPGGVRARYQVAIPLGRGLGASAVARVAGVLAVNELERGVFDEQALLDLVSELEGHGDNACPALFGGLQVCVQGGDGHYVRAASRFPADAHIALLIPDHSMPTKEARKALPESYSKADTVHNIGRAALFVAAMASGRMELLAEATDDRVHQRQRAALFPPLFDIFAAARRAGAYAAWLSGAGSSVAAICPEEPARAVANAMLAASKAAGYDGRALVTRIAKEGATVSRVELVGE</sequence>
<dbReference type="GO" id="GO:0004413">
    <property type="term" value="F:homoserine kinase activity"/>
    <property type="evidence" value="ECO:0007669"/>
    <property type="project" value="UniProtKB-EC"/>
</dbReference>
<dbReference type="PANTHER" id="PTHR20861">
    <property type="entry name" value="HOMOSERINE/4-DIPHOSPHOCYTIDYL-2-C-METHYL-D-ERYTHRITOL KINASE"/>
    <property type="match status" value="1"/>
</dbReference>
<protein>
    <recommendedName>
        <fullName evidence="7 8">Homoserine kinase</fullName>
        <shortName evidence="7">HK</shortName>
        <shortName evidence="7">HSK</shortName>
        <ecNumber evidence="7 8">2.7.1.39</ecNumber>
    </recommendedName>
</protein>
<comment type="similarity">
    <text evidence="7">Belongs to the GHMP kinase family. Homoserine kinase subfamily.</text>
</comment>
<dbReference type="Pfam" id="PF00288">
    <property type="entry name" value="GHMP_kinases_N"/>
    <property type="match status" value="1"/>
</dbReference>
<reference evidence="11 12" key="1">
    <citation type="submission" date="2019-10" db="EMBL/GenBank/DDBJ databases">
        <title>Thermopilla bonchosmolovskayae gen. nov., sp. nov., a moderately thermophilic Chloroflexi bacterium from a Chukotka hot spring (Arctic, Russia), representing a novel classis Thermopillaia, which include previously uncultivated lineage OLB14.</title>
        <authorList>
            <person name="Kochetkova T.V."/>
            <person name="Zayulina K.S."/>
            <person name="Zhigarkov V.S."/>
            <person name="Minaev N.V."/>
            <person name="Novikov A."/>
            <person name="Toshchakov S.V."/>
            <person name="Elcheninov A.G."/>
            <person name="Kublanov I.V."/>
        </authorList>
    </citation>
    <scope>NUCLEOTIDE SEQUENCE [LARGE SCALE GENOMIC DNA]</scope>
    <source>
        <strain evidence="11 12">3753O</strain>
    </source>
</reference>
<gene>
    <name evidence="7 11" type="primary">thrB</name>
    <name evidence="11" type="ORF">Tbon_09750</name>
</gene>
<name>A0ABX6C3G4_9CHLR</name>
<keyword evidence="4 7" id="KW-0547">Nucleotide-binding</keyword>
<keyword evidence="3 7" id="KW-0791">Threonine biosynthesis</keyword>
<evidence type="ECO:0000256" key="5">
    <source>
        <dbReference type="ARBA" id="ARBA00022777"/>
    </source>
</evidence>
<evidence type="ECO:0000256" key="4">
    <source>
        <dbReference type="ARBA" id="ARBA00022741"/>
    </source>
</evidence>
<dbReference type="Pfam" id="PF08544">
    <property type="entry name" value="GHMP_kinases_C"/>
    <property type="match status" value="1"/>
</dbReference>
<dbReference type="Proteomes" id="UP000326331">
    <property type="component" value="Chromosome"/>
</dbReference>
<comment type="function">
    <text evidence="7">Catalyzes the ATP-dependent phosphorylation of L-homoserine to L-homoserine phosphate.</text>
</comment>
<evidence type="ECO:0000259" key="10">
    <source>
        <dbReference type="Pfam" id="PF08544"/>
    </source>
</evidence>
<dbReference type="NCBIfam" id="TIGR00191">
    <property type="entry name" value="thrB"/>
    <property type="match status" value="1"/>
</dbReference>
<evidence type="ECO:0000256" key="1">
    <source>
        <dbReference type="ARBA" id="ARBA00022605"/>
    </source>
</evidence>
<dbReference type="Gene3D" id="3.30.70.890">
    <property type="entry name" value="GHMP kinase, C-terminal domain"/>
    <property type="match status" value="1"/>
</dbReference>
<dbReference type="InterPro" id="IPR036554">
    <property type="entry name" value="GHMP_kinase_C_sf"/>
</dbReference>
<feature type="domain" description="GHMP kinase C-terminal" evidence="10">
    <location>
        <begin position="231"/>
        <end position="304"/>
    </location>
</feature>
<keyword evidence="2 7" id="KW-0808">Transferase</keyword>
<keyword evidence="1 7" id="KW-0028">Amino-acid biosynthesis</keyword>